<evidence type="ECO:0000256" key="1">
    <source>
        <dbReference type="SAM" id="MobiDB-lite"/>
    </source>
</evidence>
<gene>
    <name evidence="3" type="ORF">PR048_003200</name>
</gene>
<reference evidence="3 4" key="1">
    <citation type="submission" date="2023-02" db="EMBL/GenBank/DDBJ databases">
        <title>LHISI_Scaffold_Assembly.</title>
        <authorList>
            <person name="Stuart O.P."/>
            <person name="Cleave R."/>
            <person name="Magrath M.J.L."/>
            <person name="Mikheyev A.S."/>
        </authorList>
    </citation>
    <scope>NUCLEOTIDE SEQUENCE [LARGE SCALE GENOMIC DNA]</scope>
    <source>
        <strain evidence="3">Daus_M_001</strain>
        <tissue evidence="3">Leg muscle</tissue>
    </source>
</reference>
<feature type="transmembrane region" description="Helical" evidence="2">
    <location>
        <begin position="35"/>
        <end position="54"/>
    </location>
</feature>
<evidence type="ECO:0000313" key="3">
    <source>
        <dbReference type="EMBL" id="KAJ8897847.1"/>
    </source>
</evidence>
<protein>
    <recommendedName>
        <fullName evidence="5">DDE-1 domain-containing protein</fullName>
    </recommendedName>
</protein>
<sequence>MMQHFKEFKNPSRENKVLLLVDENSSHKNIEVLQFARIIAYLYFAFLRIAPAVFNQFMHISTVLWKHIMIKLLQSGYKVPSKKGGFGIPGSTPTYTPNDISSVPSVTRSKLTRRRHEGSRVLTSTPNIDEIKTKLPEKKAVELRCSAKRAKKKISFQEDFDVEMANDDDDDEDTPCSRLMQDPRTDDRKLAVLTERQACRSSERKEWMW</sequence>
<keyword evidence="2" id="KW-1133">Transmembrane helix</keyword>
<keyword evidence="2" id="KW-0472">Membrane</keyword>
<dbReference type="Proteomes" id="UP001159363">
    <property type="component" value="Chromosome 1"/>
</dbReference>
<feature type="region of interest" description="Disordered" evidence="1">
    <location>
        <begin position="163"/>
        <end position="185"/>
    </location>
</feature>
<keyword evidence="4" id="KW-1185">Reference proteome</keyword>
<comment type="caution">
    <text evidence="3">The sequence shown here is derived from an EMBL/GenBank/DDBJ whole genome shotgun (WGS) entry which is preliminary data.</text>
</comment>
<keyword evidence="2" id="KW-0812">Transmembrane</keyword>
<feature type="compositionally biased region" description="Acidic residues" evidence="1">
    <location>
        <begin position="163"/>
        <end position="174"/>
    </location>
</feature>
<evidence type="ECO:0000256" key="2">
    <source>
        <dbReference type="SAM" id="Phobius"/>
    </source>
</evidence>
<evidence type="ECO:0008006" key="5">
    <source>
        <dbReference type="Google" id="ProtNLM"/>
    </source>
</evidence>
<organism evidence="3 4">
    <name type="scientific">Dryococelus australis</name>
    <dbReference type="NCBI Taxonomy" id="614101"/>
    <lineage>
        <taxon>Eukaryota</taxon>
        <taxon>Metazoa</taxon>
        <taxon>Ecdysozoa</taxon>
        <taxon>Arthropoda</taxon>
        <taxon>Hexapoda</taxon>
        <taxon>Insecta</taxon>
        <taxon>Pterygota</taxon>
        <taxon>Neoptera</taxon>
        <taxon>Polyneoptera</taxon>
        <taxon>Phasmatodea</taxon>
        <taxon>Verophasmatodea</taxon>
        <taxon>Anareolatae</taxon>
        <taxon>Phasmatidae</taxon>
        <taxon>Eurycanthinae</taxon>
        <taxon>Dryococelus</taxon>
    </lineage>
</organism>
<accession>A0ABQ9IMX9</accession>
<name>A0ABQ9IMX9_9NEOP</name>
<evidence type="ECO:0000313" key="4">
    <source>
        <dbReference type="Proteomes" id="UP001159363"/>
    </source>
</evidence>
<dbReference type="EMBL" id="JARBHB010000001">
    <property type="protein sequence ID" value="KAJ8897847.1"/>
    <property type="molecule type" value="Genomic_DNA"/>
</dbReference>
<proteinExistence type="predicted"/>